<evidence type="ECO:0000313" key="2">
    <source>
        <dbReference type="EMBL" id="PSR77983.1"/>
    </source>
</evidence>
<dbReference type="InParanoid" id="A0A2T2ZVS7"/>
<dbReference type="EMBL" id="KZ678627">
    <property type="protein sequence ID" value="PSR77983.1"/>
    <property type="molecule type" value="Genomic_DNA"/>
</dbReference>
<feature type="region of interest" description="Disordered" evidence="1">
    <location>
        <begin position="134"/>
        <end position="155"/>
    </location>
</feature>
<protein>
    <submittedName>
        <fullName evidence="2">Uncharacterized protein</fullName>
    </submittedName>
</protein>
<proteinExistence type="predicted"/>
<evidence type="ECO:0000256" key="1">
    <source>
        <dbReference type="SAM" id="MobiDB-lite"/>
    </source>
</evidence>
<evidence type="ECO:0000313" key="3">
    <source>
        <dbReference type="Proteomes" id="UP000241462"/>
    </source>
</evidence>
<name>A0A2T2ZVS7_9PEZI</name>
<feature type="region of interest" description="Disordered" evidence="1">
    <location>
        <begin position="1"/>
        <end position="20"/>
    </location>
</feature>
<dbReference type="AlphaFoldDB" id="A0A2T2ZVS7"/>
<keyword evidence="3" id="KW-1185">Reference proteome</keyword>
<accession>A0A2T2ZVS7</accession>
<sequence>MGSIESRSNRRLGKGESLDLDLGSRPYSASSWAVHDIAGRERRQARLSVWHTAVRKPKRGARSGVLKRDPLTLLEAGVAGQNQSRMVTTSPAVRLPARRQGRVLTGCKGTDDMFGQRALVHRMRPQTGHIRRLFGQKSKPSSGSVLASLDGTDEL</sequence>
<gene>
    <name evidence="2" type="ORF">BD289DRAFT_134148</name>
</gene>
<reference evidence="2 3" key="1">
    <citation type="journal article" date="2018" name="Mycol. Prog.">
        <title>Coniella lustricola, a new species from submerged detritus.</title>
        <authorList>
            <person name="Raudabaugh D.B."/>
            <person name="Iturriaga T."/>
            <person name="Carver A."/>
            <person name="Mondo S."/>
            <person name="Pangilinan J."/>
            <person name="Lipzen A."/>
            <person name="He G."/>
            <person name="Amirebrahimi M."/>
            <person name="Grigoriev I.V."/>
            <person name="Miller A.N."/>
        </authorList>
    </citation>
    <scope>NUCLEOTIDE SEQUENCE [LARGE SCALE GENOMIC DNA]</scope>
    <source>
        <strain evidence="2 3">B22-T-1</strain>
    </source>
</reference>
<organism evidence="2 3">
    <name type="scientific">Coniella lustricola</name>
    <dbReference type="NCBI Taxonomy" id="2025994"/>
    <lineage>
        <taxon>Eukaryota</taxon>
        <taxon>Fungi</taxon>
        <taxon>Dikarya</taxon>
        <taxon>Ascomycota</taxon>
        <taxon>Pezizomycotina</taxon>
        <taxon>Sordariomycetes</taxon>
        <taxon>Sordariomycetidae</taxon>
        <taxon>Diaporthales</taxon>
        <taxon>Schizoparmaceae</taxon>
        <taxon>Coniella</taxon>
    </lineage>
</organism>
<dbReference type="Proteomes" id="UP000241462">
    <property type="component" value="Unassembled WGS sequence"/>
</dbReference>